<comment type="caution">
    <text evidence="3">The sequence shown here is derived from an EMBL/GenBank/DDBJ whole genome shotgun (WGS) entry which is preliminary data.</text>
</comment>
<reference evidence="3" key="1">
    <citation type="submission" date="2020-04" db="EMBL/GenBank/DDBJ databases">
        <authorList>
            <person name="Alioto T."/>
            <person name="Alioto T."/>
            <person name="Gomez Garrido J."/>
        </authorList>
    </citation>
    <scope>NUCLEOTIDE SEQUENCE</scope>
    <source>
        <strain evidence="3">A484AB</strain>
    </source>
</reference>
<dbReference type="Gene3D" id="2.10.25.10">
    <property type="entry name" value="Laminin"/>
    <property type="match status" value="1"/>
</dbReference>
<keyword evidence="4" id="KW-1185">Reference proteome</keyword>
<dbReference type="InterPro" id="IPR000742">
    <property type="entry name" value="EGF"/>
</dbReference>
<dbReference type="EMBL" id="CACRXK020010069">
    <property type="protein sequence ID" value="CAB4018580.1"/>
    <property type="molecule type" value="Genomic_DNA"/>
</dbReference>
<dbReference type="Proteomes" id="UP001152795">
    <property type="component" value="Unassembled WGS sequence"/>
</dbReference>
<feature type="non-terminal residue" evidence="3">
    <location>
        <position position="166"/>
    </location>
</feature>
<evidence type="ECO:0000313" key="4">
    <source>
        <dbReference type="Proteomes" id="UP001152795"/>
    </source>
</evidence>
<keyword evidence="1" id="KW-1015">Disulfide bond</keyword>
<dbReference type="Gene3D" id="2.120.10.30">
    <property type="entry name" value="TolB, C-terminal domain"/>
    <property type="match status" value="1"/>
</dbReference>
<dbReference type="PROSITE" id="PS50026">
    <property type="entry name" value="EGF_3"/>
    <property type="match status" value="1"/>
</dbReference>
<sequence length="166" mass="18530">YLYIAKASYPTIIRYNPSDQSITPFTSTTGSAQSISVDEYDNVIYWANYEGNSHRVMRTLLNGETIDLNITYSGEIDVTSDVFNIYVLDKGDNRVDQYLKTSLEKQKNITYNGTIEDLIIAYDEDECCVGTFCHVNSTCSDSLGVFNCSCNDGFVGNGADCKVLLR</sequence>
<dbReference type="SUPFAM" id="SSF57196">
    <property type="entry name" value="EGF/Laminin"/>
    <property type="match status" value="1"/>
</dbReference>
<gene>
    <name evidence="3" type="ORF">PACLA_8A029414</name>
</gene>
<name>A0A6S7IPA4_PARCT</name>
<dbReference type="PROSITE" id="PS00010">
    <property type="entry name" value="ASX_HYDROXYL"/>
    <property type="match status" value="1"/>
</dbReference>
<comment type="caution">
    <text evidence="2">Lacks conserved residue(s) required for the propagation of feature annotation.</text>
</comment>
<dbReference type="OrthoDB" id="5983152at2759"/>
<dbReference type="SUPFAM" id="SSF63825">
    <property type="entry name" value="YWTD domain"/>
    <property type="match status" value="1"/>
</dbReference>
<dbReference type="InterPro" id="IPR001881">
    <property type="entry name" value="EGF-like_Ca-bd_dom"/>
</dbReference>
<dbReference type="PROSITE" id="PS01187">
    <property type="entry name" value="EGF_CA"/>
    <property type="match status" value="1"/>
</dbReference>
<dbReference type="GO" id="GO:0005509">
    <property type="term" value="F:calcium ion binding"/>
    <property type="evidence" value="ECO:0007669"/>
    <property type="project" value="InterPro"/>
</dbReference>
<evidence type="ECO:0000313" key="3">
    <source>
        <dbReference type="EMBL" id="CAB4018580.1"/>
    </source>
</evidence>
<organism evidence="3 4">
    <name type="scientific">Paramuricea clavata</name>
    <name type="common">Red gorgonian</name>
    <name type="synonym">Violescent sea-whip</name>
    <dbReference type="NCBI Taxonomy" id="317549"/>
    <lineage>
        <taxon>Eukaryota</taxon>
        <taxon>Metazoa</taxon>
        <taxon>Cnidaria</taxon>
        <taxon>Anthozoa</taxon>
        <taxon>Octocorallia</taxon>
        <taxon>Malacalcyonacea</taxon>
        <taxon>Plexauridae</taxon>
        <taxon>Paramuricea</taxon>
    </lineage>
</organism>
<proteinExistence type="predicted"/>
<dbReference type="CDD" id="cd00054">
    <property type="entry name" value="EGF_CA"/>
    <property type="match status" value="1"/>
</dbReference>
<dbReference type="SMART" id="SM00179">
    <property type="entry name" value="EGF_CA"/>
    <property type="match status" value="1"/>
</dbReference>
<dbReference type="PROSITE" id="PS01186">
    <property type="entry name" value="EGF_2"/>
    <property type="match status" value="1"/>
</dbReference>
<dbReference type="AlphaFoldDB" id="A0A6S7IPA4"/>
<dbReference type="InterPro" id="IPR011042">
    <property type="entry name" value="6-blade_b-propeller_TolB-like"/>
</dbReference>
<dbReference type="InterPro" id="IPR018097">
    <property type="entry name" value="EGF_Ca-bd_CS"/>
</dbReference>
<accession>A0A6S7IPA4</accession>
<keyword evidence="2" id="KW-0245">EGF-like domain</keyword>
<protein>
    <submittedName>
        <fullName evidence="3">Neurogenic locus notch homolog 2-like</fullName>
    </submittedName>
</protein>
<evidence type="ECO:0000256" key="2">
    <source>
        <dbReference type="PROSITE-ProRule" id="PRU00076"/>
    </source>
</evidence>
<dbReference type="InterPro" id="IPR000152">
    <property type="entry name" value="EGF-type_Asp/Asn_hydroxyl_site"/>
</dbReference>
<evidence type="ECO:0000256" key="1">
    <source>
        <dbReference type="ARBA" id="ARBA00023157"/>
    </source>
</evidence>